<reference evidence="1 2" key="1">
    <citation type="submission" date="2019-03" db="EMBL/GenBank/DDBJ databases">
        <title>Draft genome sequences of novel Actinobacteria.</title>
        <authorList>
            <person name="Sahin N."/>
            <person name="Ay H."/>
            <person name="Saygin H."/>
        </authorList>
    </citation>
    <scope>NUCLEOTIDE SEQUENCE [LARGE SCALE GENOMIC DNA]</scope>
    <source>
        <strain evidence="1 2">KC712</strain>
    </source>
</reference>
<evidence type="ECO:0000313" key="2">
    <source>
        <dbReference type="Proteomes" id="UP000294543"/>
    </source>
</evidence>
<evidence type="ECO:0000313" key="1">
    <source>
        <dbReference type="EMBL" id="TDD20822.1"/>
    </source>
</evidence>
<keyword evidence="1" id="KW-0560">Oxidoreductase</keyword>
<dbReference type="GO" id="GO:0004497">
    <property type="term" value="F:monooxygenase activity"/>
    <property type="evidence" value="ECO:0007669"/>
    <property type="project" value="UniProtKB-KW"/>
</dbReference>
<name>A0A4R4WTA1_9ACTN</name>
<dbReference type="EMBL" id="SMKP01000041">
    <property type="protein sequence ID" value="TDD20822.1"/>
    <property type="molecule type" value="Genomic_DNA"/>
</dbReference>
<dbReference type="AlphaFoldDB" id="A0A4R4WTA1"/>
<dbReference type="InterPro" id="IPR011008">
    <property type="entry name" value="Dimeric_a/b-barrel"/>
</dbReference>
<keyword evidence="1" id="KW-0503">Monooxygenase</keyword>
<dbReference type="Proteomes" id="UP000294543">
    <property type="component" value="Unassembled WGS sequence"/>
</dbReference>
<comment type="caution">
    <text evidence="1">The sequence shown here is derived from an EMBL/GenBank/DDBJ whole genome shotgun (WGS) entry which is preliminary data.</text>
</comment>
<proteinExistence type="predicted"/>
<gene>
    <name evidence="1" type="ORF">E1294_16605</name>
</gene>
<dbReference type="RefSeq" id="WP_132509423.1">
    <property type="nucleotide sequence ID" value="NZ_SMKP01000041.1"/>
</dbReference>
<accession>A0A4R4WTA1</accession>
<dbReference type="OrthoDB" id="7210869at2"/>
<protein>
    <submittedName>
        <fullName evidence="1">Antibiotic biosynthesis monooxygenase</fullName>
    </submittedName>
</protein>
<keyword evidence="2" id="KW-1185">Reference proteome</keyword>
<dbReference type="SUPFAM" id="SSF54909">
    <property type="entry name" value="Dimeric alpha+beta barrel"/>
    <property type="match status" value="1"/>
</dbReference>
<organism evidence="1 2">
    <name type="scientific">Nonomuraea diastatica</name>
    <dbReference type="NCBI Taxonomy" id="1848329"/>
    <lineage>
        <taxon>Bacteria</taxon>
        <taxon>Bacillati</taxon>
        <taxon>Actinomycetota</taxon>
        <taxon>Actinomycetes</taxon>
        <taxon>Streptosporangiales</taxon>
        <taxon>Streptosporangiaceae</taxon>
        <taxon>Nonomuraea</taxon>
    </lineage>
</organism>
<sequence length="100" mass="11417">MIARIWHGATPAEKSGDYLTLMREVALPDYRSTPGNRGAYVLHRLDGAVAHFQMLTFWDSEEAIKAFAGDDVTVAKYYDFDDAFLLEKELRAVHHHVYDT</sequence>